<dbReference type="PATRIC" id="fig|178901.15.peg.2038"/>
<reference evidence="1 2" key="1">
    <citation type="submission" date="2015-06" db="EMBL/GenBank/DDBJ databases">
        <title>Improved classification and identification of acetic acid bacteria using matrix-assisted laser desorption/ionization time-of-flight mass spectrometry; Gluconobacter nephelii and Gluconobacter uchimurae are later heterotypic synonyms of Gluconobacter japonicus and Gluconobacter oxydans, respectively.</title>
        <authorList>
            <person name="Li L."/>
            <person name="Cleenwerck I."/>
            <person name="De Vuyst L."/>
            <person name="Vandamme P."/>
        </authorList>
    </citation>
    <scope>NUCLEOTIDE SEQUENCE [LARGE SCALE GENOMIC DNA]</scope>
    <source>
        <strain evidence="1 2">LMG 1604</strain>
    </source>
</reference>
<evidence type="ECO:0000313" key="2">
    <source>
        <dbReference type="Proteomes" id="UP000075538"/>
    </source>
</evidence>
<gene>
    <name evidence="1" type="ORF">AD953_02135</name>
</gene>
<comment type="caution">
    <text evidence="1">The sequence shown here is derived from an EMBL/GenBank/DDBJ whole genome shotgun (WGS) entry which is preliminary data.</text>
</comment>
<dbReference type="EMBL" id="LHZZ01000290">
    <property type="protein sequence ID" value="KXV79447.1"/>
    <property type="molecule type" value="Genomic_DNA"/>
</dbReference>
<organism evidence="1 2">
    <name type="scientific">Acetobacter malorum</name>
    <dbReference type="NCBI Taxonomy" id="178901"/>
    <lineage>
        <taxon>Bacteria</taxon>
        <taxon>Pseudomonadati</taxon>
        <taxon>Pseudomonadota</taxon>
        <taxon>Alphaproteobacteria</taxon>
        <taxon>Acetobacterales</taxon>
        <taxon>Acetobacteraceae</taxon>
        <taxon>Acetobacter</taxon>
    </lineage>
</organism>
<proteinExistence type="predicted"/>
<dbReference type="AlphaFoldDB" id="A0A149VGY0"/>
<sequence length="74" mass="8207">MHLGSWEIPLPWRDKVLVYGTYSTSAPAADWPIRNSGISGQASVRYIHQLPHLAVSSDVGLDTLLQAGFDWKTK</sequence>
<evidence type="ECO:0000313" key="1">
    <source>
        <dbReference type="EMBL" id="KXV79447.1"/>
    </source>
</evidence>
<name>A0A149VGY0_9PROT</name>
<dbReference type="Proteomes" id="UP000075538">
    <property type="component" value="Unassembled WGS sequence"/>
</dbReference>
<protein>
    <submittedName>
        <fullName evidence="1">Uncharacterized protein</fullName>
    </submittedName>
</protein>
<dbReference type="RefSeq" id="WP_061490221.1">
    <property type="nucleotide sequence ID" value="NZ_LHZZ01000290.1"/>
</dbReference>
<accession>A0A149VGY0</accession>